<evidence type="ECO:0000256" key="4">
    <source>
        <dbReference type="ARBA" id="ARBA00022475"/>
    </source>
</evidence>
<keyword evidence="5 9" id="KW-0812">Transmembrane</keyword>
<keyword evidence="7" id="KW-0625">Polysaccharide transport</keyword>
<feature type="transmembrane region" description="Helical" evidence="9">
    <location>
        <begin position="244"/>
        <end position="262"/>
    </location>
</feature>
<feature type="domain" description="ABC-2 type transporter transmembrane" evidence="10">
    <location>
        <begin position="33"/>
        <end position="232"/>
    </location>
</feature>
<feature type="transmembrane region" description="Helical" evidence="9">
    <location>
        <begin position="154"/>
        <end position="180"/>
    </location>
</feature>
<evidence type="ECO:0000256" key="1">
    <source>
        <dbReference type="ARBA" id="ARBA00004651"/>
    </source>
</evidence>
<proteinExistence type="inferred from homology"/>
<evidence type="ECO:0000313" key="11">
    <source>
        <dbReference type="EMBL" id="MFM0716853.1"/>
    </source>
</evidence>
<evidence type="ECO:0000313" key="12">
    <source>
        <dbReference type="Proteomes" id="UP001629392"/>
    </source>
</evidence>
<evidence type="ECO:0000256" key="8">
    <source>
        <dbReference type="ARBA" id="ARBA00023136"/>
    </source>
</evidence>
<dbReference type="PANTHER" id="PTHR30413:SF10">
    <property type="entry name" value="CAPSULE POLYSACCHARIDE EXPORT INNER-MEMBRANE PROTEIN CTRC"/>
    <property type="match status" value="1"/>
</dbReference>
<accession>A0ABW9ECP5</accession>
<evidence type="ECO:0000256" key="6">
    <source>
        <dbReference type="ARBA" id="ARBA00022989"/>
    </source>
</evidence>
<keyword evidence="3" id="KW-0813">Transport</keyword>
<dbReference type="Pfam" id="PF01061">
    <property type="entry name" value="ABC2_membrane"/>
    <property type="match status" value="1"/>
</dbReference>
<sequence length="273" mass="31292">MTSATIDRSKTDLASHDGRDDLITGLRAVRVWGTLGWHDIRQRYRRSVLGPFWFTLSTAIMVVVLGALYSELLHQDIHEYLPFLAIGLVVWGFLSTVANEGCNAFIGSAYLIKQMRIPLTVHVCRIVWRNFVILLHSLPVVVVLLVVLQRPMGFELLLVPVALLLLFLQGVWLSAVLGVLCTRFRDIQPIVSNLIQVAFFFTPVMWSPEVLKSRAWVANYNPLYHLIELVRAPLMGRPLLWESWAWSLGMLVFGFAFAHLLMRRTRNRVPYWL</sequence>
<feature type="transmembrane region" description="Helical" evidence="9">
    <location>
        <begin position="81"/>
        <end position="106"/>
    </location>
</feature>
<organism evidence="11 12">
    <name type="scientific">Paraburkholderia strydomiana</name>
    <dbReference type="NCBI Taxonomy" id="1245417"/>
    <lineage>
        <taxon>Bacteria</taxon>
        <taxon>Pseudomonadati</taxon>
        <taxon>Pseudomonadota</taxon>
        <taxon>Betaproteobacteria</taxon>
        <taxon>Burkholderiales</taxon>
        <taxon>Burkholderiaceae</taxon>
        <taxon>Paraburkholderia</taxon>
    </lineage>
</organism>
<name>A0ABW9ECP5_9BURK</name>
<evidence type="ECO:0000259" key="10">
    <source>
        <dbReference type="Pfam" id="PF01061"/>
    </source>
</evidence>
<evidence type="ECO:0000256" key="5">
    <source>
        <dbReference type="ARBA" id="ARBA00022692"/>
    </source>
</evidence>
<evidence type="ECO:0000256" key="3">
    <source>
        <dbReference type="ARBA" id="ARBA00022448"/>
    </source>
</evidence>
<evidence type="ECO:0000256" key="7">
    <source>
        <dbReference type="ARBA" id="ARBA00023047"/>
    </source>
</evidence>
<dbReference type="RefSeq" id="WP_408144398.1">
    <property type="nucleotide sequence ID" value="NZ_JAQQCL010000006.1"/>
</dbReference>
<dbReference type="InterPro" id="IPR013525">
    <property type="entry name" value="ABC2_TM"/>
</dbReference>
<evidence type="ECO:0000256" key="2">
    <source>
        <dbReference type="ARBA" id="ARBA00007783"/>
    </source>
</evidence>
<keyword evidence="12" id="KW-1185">Reference proteome</keyword>
<keyword evidence="7" id="KW-0762">Sugar transport</keyword>
<dbReference type="Proteomes" id="UP001629392">
    <property type="component" value="Unassembled WGS sequence"/>
</dbReference>
<protein>
    <submittedName>
        <fullName evidence="11">ABC transporter permease</fullName>
    </submittedName>
</protein>
<feature type="transmembrane region" description="Helical" evidence="9">
    <location>
        <begin position="187"/>
        <end position="206"/>
    </location>
</feature>
<keyword evidence="6 9" id="KW-1133">Transmembrane helix</keyword>
<keyword evidence="4" id="KW-1003">Cell membrane</keyword>
<dbReference type="EMBL" id="JAQQCL010000006">
    <property type="protein sequence ID" value="MFM0716853.1"/>
    <property type="molecule type" value="Genomic_DNA"/>
</dbReference>
<comment type="subcellular location">
    <subcellularLocation>
        <location evidence="1">Cell membrane</location>
        <topology evidence="1">Multi-pass membrane protein</topology>
    </subcellularLocation>
</comment>
<gene>
    <name evidence="11" type="ORF">PQQ73_10985</name>
</gene>
<comment type="caution">
    <text evidence="11">The sequence shown here is derived from an EMBL/GenBank/DDBJ whole genome shotgun (WGS) entry which is preliminary data.</text>
</comment>
<evidence type="ECO:0000256" key="9">
    <source>
        <dbReference type="SAM" id="Phobius"/>
    </source>
</evidence>
<reference evidence="11 12" key="1">
    <citation type="journal article" date="2024" name="Chem. Sci.">
        <title>Discovery of megapolipeptins by genome mining of a Burkholderiales bacteria collection.</title>
        <authorList>
            <person name="Paulo B.S."/>
            <person name="Recchia M.J.J."/>
            <person name="Lee S."/>
            <person name="Fergusson C.H."/>
            <person name="Romanowski S.B."/>
            <person name="Hernandez A."/>
            <person name="Krull N."/>
            <person name="Liu D.Y."/>
            <person name="Cavanagh H."/>
            <person name="Bos A."/>
            <person name="Gray C.A."/>
            <person name="Murphy B.T."/>
            <person name="Linington R.G."/>
            <person name="Eustaquio A.S."/>
        </authorList>
    </citation>
    <scope>NUCLEOTIDE SEQUENCE [LARGE SCALE GENOMIC DNA]</scope>
    <source>
        <strain evidence="11 12">RL17-350-BIC-E</strain>
    </source>
</reference>
<keyword evidence="8 9" id="KW-0472">Membrane</keyword>
<dbReference type="PANTHER" id="PTHR30413">
    <property type="entry name" value="INNER MEMBRANE TRANSPORT PERMEASE"/>
    <property type="match status" value="1"/>
</dbReference>
<comment type="similarity">
    <text evidence="2">Belongs to the ABC-2 integral membrane protein family.</text>
</comment>
<feature type="transmembrane region" description="Helical" evidence="9">
    <location>
        <begin position="127"/>
        <end position="148"/>
    </location>
</feature>
<feature type="transmembrane region" description="Helical" evidence="9">
    <location>
        <begin position="48"/>
        <end position="69"/>
    </location>
</feature>